<reference evidence="2 3" key="1">
    <citation type="submission" date="2019-05" db="EMBL/GenBank/DDBJ databases">
        <title>Another draft genome of Portunus trituberculatus and its Hox gene families provides insights of decapod evolution.</title>
        <authorList>
            <person name="Jeong J.-H."/>
            <person name="Song I."/>
            <person name="Kim S."/>
            <person name="Choi T."/>
            <person name="Kim D."/>
            <person name="Ryu S."/>
            <person name="Kim W."/>
        </authorList>
    </citation>
    <scope>NUCLEOTIDE SEQUENCE [LARGE SCALE GENOMIC DNA]</scope>
    <source>
        <tissue evidence="2">Muscle</tissue>
    </source>
</reference>
<comment type="caution">
    <text evidence="2">The sequence shown here is derived from an EMBL/GenBank/DDBJ whole genome shotgun (WGS) entry which is preliminary data.</text>
</comment>
<dbReference type="EMBL" id="VSRR010001614">
    <property type="protein sequence ID" value="MPC26553.1"/>
    <property type="molecule type" value="Genomic_DNA"/>
</dbReference>
<gene>
    <name evidence="2" type="ORF">E2C01_019696</name>
</gene>
<organism evidence="2 3">
    <name type="scientific">Portunus trituberculatus</name>
    <name type="common">Swimming crab</name>
    <name type="synonym">Neptunus trituberculatus</name>
    <dbReference type="NCBI Taxonomy" id="210409"/>
    <lineage>
        <taxon>Eukaryota</taxon>
        <taxon>Metazoa</taxon>
        <taxon>Ecdysozoa</taxon>
        <taxon>Arthropoda</taxon>
        <taxon>Crustacea</taxon>
        <taxon>Multicrustacea</taxon>
        <taxon>Malacostraca</taxon>
        <taxon>Eumalacostraca</taxon>
        <taxon>Eucarida</taxon>
        <taxon>Decapoda</taxon>
        <taxon>Pleocyemata</taxon>
        <taxon>Brachyura</taxon>
        <taxon>Eubrachyura</taxon>
        <taxon>Portunoidea</taxon>
        <taxon>Portunidae</taxon>
        <taxon>Portuninae</taxon>
        <taxon>Portunus</taxon>
    </lineage>
</organism>
<dbReference type="AlphaFoldDB" id="A0A5B7E032"/>
<protein>
    <submittedName>
        <fullName evidence="2">Uncharacterized protein</fullName>
    </submittedName>
</protein>
<evidence type="ECO:0000256" key="1">
    <source>
        <dbReference type="SAM" id="MobiDB-lite"/>
    </source>
</evidence>
<proteinExistence type="predicted"/>
<feature type="region of interest" description="Disordered" evidence="1">
    <location>
        <begin position="77"/>
        <end position="100"/>
    </location>
</feature>
<evidence type="ECO:0000313" key="2">
    <source>
        <dbReference type="EMBL" id="MPC26553.1"/>
    </source>
</evidence>
<name>A0A5B7E032_PORTR</name>
<sequence length="100" mass="10821">MSYTKVCIQLAPCSRPAHRHAGLVRHNVALGRRASAHHTTRRVVRGIAITRPAGRIPGRTFSKPAFETLSWREAGVSASGSRGHPFLPGLPPPNSLNSRP</sequence>
<accession>A0A5B7E032</accession>
<keyword evidence="3" id="KW-1185">Reference proteome</keyword>
<dbReference type="Proteomes" id="UP000324222">
    <property type="component" value="Unassembled WGS sequence"/>
</dbReference>
<evidence type="ECO:0000313" key="3">
    <source>
        <dbReference type="Proteomes" id="UP000324222"/>
    </source>
</evidence>